<reference evidence="1 2" key="1">
    <citation type="journal article" date="2021" name="Front. Genet.">
        <title>Chromosome-Level Genome Assembly Reveals Significant Gene Expansion in the Toll and IMD Signaling Pathways of Dendrolimus kikuchii.</title>
        <authorList>
            <person name="Zhou J."/>
            <person name="Wu P."/>
            <person name="Xiong Z."/>
            <person name="Liu N."/>
            <person name="Zhao N."/>
            <person name="Ji M."/>
            <person name="Qiu Y."/>
            <person name="Yang B."/>
        </authorList>
    </citation>
    <scope>NUCLEOTIDE SEQUENCE [LARGE SCALE GENOMIC DNA]</scope>
    <source>
        <strain evidence="1">Ann1</strain>
    </source>
</reference>
<sequence length="666" mass="73810">MFYCKIIKIHLLVTICSLAQAAYISRMATVNRMRAPFAFRPGITIQRPWHKIVPAASNRIPFVVYRNPPHRYVMKHIVPHANLNLLPVPWKKPRLPQVVQVSQPSNGQAFEFVRGAASSAIHTDGGTDAIHTIPAPNLSLAEKPIVVIDAAPDSSDIARPPNEAPKPIYEVTEKVPEVYQMAKVEAPTGFSKSNSLTSQELESLIKSASAFQLTPEYNLPIINIPEQYIPAGFKAIQANQEYIPTATEPVVIPHQAIIQPDPDYFQTVHSQLHNLHKLSPIEFIPFIPDVPTSNPVENSQQITQNQLLLLTNEEVKTQEVAPGDAKTIVQRETQESSLLSLIPQPFETTTETIISSTDAKNNITETISTEHQAAATTTKYVIENITETLPLNVTPIYYAQVGQNIGNVIANSFYSALNDVRAAAALAQVEKPQESRNEKLKFATNSTTTINPDSQNYFAQNKDKLQNNSGNEIKHLLGTPFAKTADSVKVAYTLVRAEENDPKVSQEGTVYAGQIVEASISEDADFNKEKVNLIQRRAPIRLVAVSEQNDIIPAATNIALPKVNVVKAKIPPKSKLLFDDKTGEPILRIYASYSDNPTQKEIITSKLSSLKRSNGGIKKEFYEAWNPEDAKALDNTNLPSNEATQFGLKIKDRSDDYIPLFEDYEE</sequence>
<evidence type="ECO:0000313" key="1">
    <source>
        <dbReference type="EMBL" id="KAJ0178994.1"/>
    </source>
</evidence>
<accession>A0ACC1D4Z1</accession>
<protein>
    <submittedName>
        <fullName evidence="1">Uncharacterized protein</fullName>
    </submittedName>
</protein>
<dbReference type="EMBL" id="CM034395">
    <property type="protein sequence ID" value="KAJ0178994.1"/>
    <property type="molecule type" value="Genomic_DNA"/>
</dbReference>
<gene>
    <name evidence="1" type="ORF">K1T71_005769</name>
</gene>
<organism evidence="1 2">
    <name type="scientific">Dendrolimus kikuchii</name>
    <dbReference type="NCBI Taxonomy" id="765133"/>
    <lineage>
        <taxon>Eukaryota</taxon>
        <taxon>Metazoa</taxon>
        <taxon>Ecdysozoa</taxon>
        <taxon>Arthropoda</taxon>
        <taxon>Hexapoda</taxon>
        <taxon>Insecta</taxon>
        <taxon>Pterygota</taxon>
        <taxon>Neoptera</taxon>
        <taxon>Endopterygota</taxon>
        <taxon>Lepidoptera</taxon>
        <taxon>Glossata</taxon>
        <taxon>Ditrysia</taxon>
        <taxon>Bombycoidea</taxon>
        <taxon>Lasiocampidae</taxon>
        <taxon>Dendrolimus</taxon>
    </lineage>
</organism>
<name>A0ACC1D4Z1_9NEOP</name>
<evidence type="ECO:0000313" key="2">
    <source>
        <dbReference type="Proteomes" id="UP000824533"/>
    </source>
</evidence>
<proteinExistence type="predicted"/>
<keyword evidence="2" id="KW-1185">Reference proteome</keyword>
<dbReference type="Proteomes" id="UP000824533">
    <property type="component" value="Linkage Group LG09"/>
</dbReference>
<comment type="caution">
    <text evidence="1">The sequence shown here is derived from an EMBL/GenBank/DDBJ whole genome shotgun (WGS) entry which is preliminary data.</text>
</comment>